<dbReference type="STRING" id="671065.MetMK1DRAFT_00011980"/>
<proteinExistence type="predicted"/>
<evidence type="ECO:0000313" key="2">
    <source>
        <dbReference type="Proteomes" id="UP000003980"/>
    </source>
</evidence>
<dbReference type="HOGENOM" id="CLU_197256_0_0_2"/>
<reference evidence="1 2" key="1">
    <citation type="submission" date="2012-01" db="EMBL/GenBank/DDBJ databases">
        <title>Improved High-Quality Draft sequence of Metallosphaera yellowstonensis MK1.</title>
        <authorList>
            <consortium name="US DOE Joint Genome Institute"/>
            <person name="Lucas S."/>
            <person name="Han J."/>
            <person name="Cheng J.-F."/>
            <person name="Goodwin L."/>
            <person name="Pitluck S."/>
            <person name="Peters L."/>
            <person name="Teshima H."/>
            <person name="Detter J.C."/>
            <person name="Han C."/>
            <person name="Tapia R."/>
            <person name="Land M."/>
            <person name="Hauser L."/>
            <person name="Kyrpides N."/>
            <person name="Kozubal M."/>
            <person name="Macur R.E."/>
            <person name="Jay Z."/>
            <person name="Inskeep W."/>
            <person name="Woyke T."/>
        </authorList>
    </citation>
    <scope>NUCLEOTIDE SEQUENCE [LARGE SCALE GENOMIC DNA]</scope>
    <source>
        <strain evidence="1 2">MK1</strain>
    </source>
</reference>
<evidence type="ECO:0000313" key="1">
    <source>
        <dbReference type="EMBL" id="EHP70695.1"/>
    </source>
</evidence>
<accession>H2C374</accession>
<dbReference type="Proteomes" id="UP000003980">
    <property type="component" value="Unassembled WGS sequence"/>
</dbReference>
<sequence>MKVRKTPFVQEVLFCKGERNMMVADNYVVWREGDGDPLDGLYDAKIIERVRASTYPFSG</sequence>
<dbReference type="EMBL" id="JH597761">
    <property type="protein sequence ID" value="EHP70695.1"/>
    <property type="molecule type" value="Genomic_DNA"/>
</dbReference>
<dbReference type="eggNOG" id="arCOG07196">
    <property type="taxonomic scope" value="Archaea"/>
</dbReference>
<name>H2C374_9CREN</name>
<organism evidence="1 2">
    <name type="scientific">Metallosphaera yellowstonensis MK1</name>
    <dbReference type="NCBI Taxonomy" id="671065"/>
    <lineage>
        <taxon>Archaea</taxon>
        <taxon>Thermoproteota</taxon>
        <taxon>Thermoprotei</taxon>
        <taxon>Sulfolobales</taxon>
        <taxon>Sulfolobaceae</taxon>
        <taxon>Metallosphaera</taxon>
    </lineage>
</organism>
<keyword evidence="2" id="KW-1185">Reference proteome</keyword>
<dbReference type="AlphaFoldDB" id="H2C374"/>
<gene>
    <name evidence="1" type="ORF">MetMK1DRAFT_00011980</name>
</gene>
<protein>
    <submittedName>
        <fullName evidence="1">Uncharacterized protein</fullName>
    </submittedName>
</protein>